<dbReference type="Gene3D" id="3.40.50.2300">
    <property type="match status" value="1"/>
</dbReference>
<dbReference type="PROSITE" id="PS50110">
    <property type="entry name" value="RESPONSE_REGULATORY"/>
    <property type="match status" value="1"/>
</dbReference>
<protein>
    <submittedName>
        <fullName evidence="4">Response regulator</fullName>
    </submittedName>
</protein>
<dbReference type="PANTHER" id="PTHR37299:SF1">
    <property type="entry name" value="STAGE 0 SPORULATION PROTEIN A HOMOLOG"/>
    <property type="match status" value="1"/>
</dbReference>
<organism evidence="4 5">
    <name type="scientific">Chitinophaga oryziterrae</name>
    <dbReference type="NCBI Taxonomy" id="1031224"/>
    <lineage>
        <taxon>Bacteria</taxon>
        <taxon>Pseudomonadati</taxon>
        <taxon>Bacteroidota</taxon>
        <taxon>Chitinophagia</taxon>
        <taxon>Chitinophagales</taxon>
        <taxon>Chitinophagaceae</taxon>
        <taxon>Chitinophaga</taxon>
    </lineage>
</organism>
<keyword evidence="1" id="KW-0597">Phosphoprotein</keyword>
<dbReference type="InterPro" id="IPR011006">
    <property type="entry name" value="CheY-like_superfamily"/>
</dbReference>
<dbReference type="PROSITE" id="PS50930">
    <property type="entry name" value="HTH_LYTTR"/>
    <property type="match status" value="1"/>
</dbReference>
<dbReference type="GO" id="GO:0003677">
    <property type="term" value="F:DNA binding"/>
    <property type="evidence" value="ECO:0007669"/>
    <property type="project" value="InterPro"/>
</dbReference>
<dbReference type="SUPFAM" id="SSF52172">
    <property type="entry name" value="CheY-like"/>
    <property type="match status" value="1"/>
</dbReference>
<feature type="domain" description="Response regulatory" evidence="2">
    <location>
        <begin position="5"/>
        <end position="116"/>
    </location>
</feature>
<dbReference type="RefSeq" id="WP_157297710.1">
    <property type="nucleotide sequence ID" value="NZ_BAAAZB010000005.1"/>
</dbReference>
<dbReference type="Pfam" id="PF04397">
    <property type="entry name" value="LytTR"/>
    <property type="match status" value="1"/>
</dbReference>
<evidence type="ECO:0000313" key="5">
    <source>
        <dbReference type="Proteomes" id="UP000468388"/>
    </source>
</evidence>
<dbReference type="SMART" id="SM00850">
    <property type="entry name" value="LytTR"/>
    <property type="match status" value="1"/>
</dbReference>
<evidence type="ECO:0000256" key="1">
    <source>
        <dbReference type="PROSITE-ProRule" id="PRU00169"/>
    </source>
</evidence>
<dbReference type="SMART" id="SM00448">
    <property type="entry name" value="REC"/>
    <property type="match status" value="1"/>
</dbReference>
<dbReference type="EMBL" id="WRXO01000001">
    <property type="protein sequence ID" value="MVT39002.1"/>
    <property type="molecule type" value="Genomic_DNA"/>
</dbReference>
<dbReference type="GO" id="GO:0000156">
    <property type="term" value="F:phosphorelay response regulator activity"/>
    <property type="evidence" value="ECO:0007669"/>
    <property type="project" value="InterPro"/>
</dbReference>
<dbReference type="Pfam" id="PF00072">
    <property type="entry name" value="Response_reg"/>
    <property type="match status" value="1"/>
</dbReference>
<dbReference type="AlphaFoldDB" id="A0A6N8J4C4"/>
<proteinExistence type="predicted"/>
<dbReference type="InterPro" id="IPR046947">
    <property type="entry name" value="LytR-like"/>
</dbReference>
<evidence type="ECO:0000259" key="2">
    <source>
        <dbReference type="PROSITE" id="PS50110"/>
    </source>
</evidence>
<comment type="caution">
    <text evidence="4">The sequence shown here is derived from an EMBL/GenBank/DDBJ whole genome shotgun (WGS) entry which is preliminary data.</text>
</comment>
<gene>
    <name evidence="4" type="ORF">GO495_00275</name>
</gene>
<sequence>MNTITCLIVDDEPNAVQLLEDHIRKVPRLVLKQKCYDAFEALAFLQSDQADLLFLDIQMPGLSGMEMATFLNKEQRIIFTTAFANYALEGYEYNAIDYLLKPVTFKRFVQAINKAVLSFPAVMPVAPAENLPDYIFIKSGKQIIKIAYIDILFIEALKEYVNIVLPDGKVLAYKRMKDLEEQLPENFIRIHNSYIINIRHLEKIVDNHVMIGNMKLPVSSSCRPQLLAMINRRLL</sequence>
<evidence type="ECO:0000259" key="3">
    <source>
        <dbReference type="PROSITE" id="PS50930"/>
    </source>
</evidence>
<dbReference type="Gene3D" id="2.40.50.1020">
    <property type="entry name" value="LytTr DNA-binding domain"/>
    <property type="match status" value="1"/>
</dbReference>
<feature type="modified residue" description="4-aspartylphosphate" evidence="1">
    <location>
        <position position="56"/>
    </location>
</feature>
<dbReference type="OrthoDB" id="9787344at2"/>
<dbReference type="InterPro" id="IPR001789">
    <property type="entry name" value="Sig_transdc_resp-reg_receiver"/>
</dbReference>
<dbReference type="InterPro" id="IPR007492">
    <property type="entry name" value="LytTR_DNA-bd_dom"/>
</dbReference>
<feature type="domain" description="HTH LytTR-type" evidence="3">
    <location>
        <begin position="135"/>
        <end position="232"/>
    </location>
</feature>
<reference evidence="4 5" key="1">
    <citation type="submission" date="2019-12" db="EMBL/GenBank/DDBJ databases">
        <title>The draft genomic sequence of strain Chitinophaga oryziterrae JCM 16595.</title>
        <authorList>
            <person name="Zhang X."/>
        </authorList>
    </citation>
    <scope>NUCLEOTIDE SEQUENCE [LARGE SCALE GENOMIC DNA]</scope>
    <source>
        <strain evidence="4 5">JCM 16595</strain>
    </source>
</reference>
<dbReference type="PANTHER" id="PTHR37299">
    <property type="entry name" value="TRANSCRIPTIONAL REGULATOR-RELATED"/>
    <property type="match status" value="1"/>
</dbReference>
<dbReference type="Proteomes" id="UP000468388">
    <property type="component" value="Unassembled WGS sequence"/>
</dbReference>
<evidence type="ECO:0000313" key="4">
    <source>
        <dbReference type="EMBL" id="MVT39002.1"/>
    </source>
</evidence>
<name>A0A6N8J4C4_9BACT</name>
<accession>A0A6N8J4C4</accession>
<keyword evidence="5" id="KW-1185">Reference proteome</keyword>